<evidence type="ECO:0000313" key="3">
    <source>
        <dbReference type="Proteomes" id="UP000321578"/>
    </source>
</evidence>
<dbReference type="OrthoDB" id="1452529at2"/>
<keyword evidence="3" id="KW-1185">Reference proteome</keyword>
<dbReference type="Proteomes" id="UP000321578">
    <property type="component" value="Unassembled WGS sequence"/>
</dbReference>
<dbReference type="RefSeq" id="WP_147088538.1">
    <property type="nucleotide sequence ID" value="NZ_VORM01000068.1"/>
</dbReference>
<accession>A0A5C6ZAX9</accession>
<keyword evidence="1" id="KW-1133">Transmembrane helix</keyword>
<protein>
    <submittedName>
        <fullName evidence="2">Uncharacterized protein</fullName>
    </submittedName>
</protein>
<evidence type="ECO:0000313" key="2">
    <source>
        <dbReference type="EMBL" id="TXD86359.1"/>
    </source>
</evidence>
<organism evidence="2 3">
    <name type="scientific">Subsaximicrobium wynnwilliamsii</name>
    <dbReference type="NCBI Taxonomy" id="291179"/>
    <lineage>
        <taxon>Bacteria</taxon>
        <taxon>Pseudomonadati</taxon>
        <taxon>Bacteroidota</taxon>
        <taxon>Flavobacteriia</taxon>
        <taxon>Flavobacteriales</taxon>
        <taxon>Flavobacteriaceae</taxon>
        <taxon>Subsaximicrobium</taxon>
    </lineage>
</organism>
<keyword evidence="1" id="KW-0472">Membrane</keyword>
<sequence length="128" mass="14775">MKIRYKKKRLNYYLIFGVLWTVLGSLSIISHSNIILNYGSLILGVLFFGKYYFMTNRQYLTIENGIISKNQLIPKKINLNEVKVIKKLSGDYILQTDSAELEIDTELIEENSLSVLNALLKNLNLETK</sequence>
<proteinExistence type="predicted"/>
<dbReference type="EMBL" id="VORO01000067">
    <property type="protein sequence ID" value="TXD86359.1"/>
    <property type="molecule type" value="Genomic_DNA"/>
</dbReference>
<dbReference type="AlphaFoldDB" id="A0A5C6ZAX9"/>
<feature type="transmembrane region" description="Helical" evidence="1">
    <location>
        <begin position="35"/>
        <end position="53"/>
    </location>
</feature>
<comment type="caution">
    <text evidence="2">The sequence shown here is derived from an EMBL/GenBank/DDBJ whole genome shotgun (WGS) entry which is preliminary data.</text>
</comment>
<gene>
    <name evidence="2" type="ORF">ESY86_20355</name>
</gene>
<feature type="transmembrane region" description="Helical" evidence="1">
    <location>
        <begin position="12"/>
        <end position="29"/>
    </location>
</feature>
<evidence type="ECO:0000256" key="1">
    <source>
        <dbReference type="SAM" id="Phobius"/>
    </source>
</evidence>
<keyword evidence="1" id="KW-0812">Transmembrane</keyword>
<name>A0A5C6ZAX9_9FLAO</name>
<reference evidence="2 3" key="1">
    <citation type="submission" date="2019-08" db="EMBL/GenBank/DDBJ databases">
        <title>Genomes of Subsaximicrobium wynnwilliamsii strains.</title>
        <authorList>
            <person name="Bowman J.P."/>
        </authorList>
    </citation>
    <scope>NUCLEOTIDE SEQUENCE [LARGE SCALE GENOMIC DNA]</scope>
    <source>
        <strain evidence="2 3">2-80-2</strain>
    </source>
</reference>